<feature type="domain" description="DUF7495" evidence="3">
    <location>
        <begin position="806"/>
        <end position="914"/>
    </location>
</feature>
<keyword evidence="2" id="KW-1133">Transmembrane helix</keyword>
<keyword evidence="2" id="KW-0812">Transmembrane</keyword>
<dbReference type="EMBL" id="JATAAI010000026">
    <property type="protein sequence ID" value="KAK1737322.1"/>
    <property type="molecule type" value="Genomic_DNA"/>
</dbReference>
<feature type="compositionally biased region" description="Acidic residues" evidence="1">
    <location>
        <begin position="37"/>
        <end position="48"/>
    </location>
</feature>
<feature type="transmembrane region" description="Helical" evidence="2">
    <location>
        <begin position="232"/>
        <end position="253"/>
    </location>
</feature>
<sequence length="915" mass="100828">MSGLNDEERADEASPAPASSNDEVDLLDSTTAAAPDETQEATDVENEKDEFHDTAEETSNEENGDILVDFPPNIASVTALVNEVRGYNNTESPLSSQKIEAMEQGSRYRDDPNSDDSSSLYHLRRRSYKAEAAIKTAATKTKTVAKNAAVAVKTKLKDKTTSPTMLLEKIGVENDFDFANYHDAGGGEDARILSNKNRTNEEMVGVWSSSQRPQLRSISRYNFIGSFIRSKIFTYCAIVATLIGIAVGISAAVTKGFEHTQHRNDLLHPKWENDGGTLDGETVVWVKNPDDSENEGSIMQTDTSSLPTEIYTDKQDGLEYQLANAYVPIWFDRETGWNGSTHAEAIEFCNSRDDTSLVFAPCPYDVYCPGGKKKLLFDQETDEADSWAPVLETNKWVQVGSGGRVCDEVQMDDLGEKLTRHIMCCLETPLDLYGNGAATSSGVQAPPNVKDEGGDSNAEDPIPPPPMSSASVSNNNDGGGSVGTLSSLQQSLLDEYNPHWFSDVQGWSGTTYDDAKRFCEYIKFGEDQDDKYHLCPWEVYCPHGPLHNKPLYYENDAYEGEQWAPISDENNRWVLIGNEGNEGQQACDLNPLEMSVDTLSPTVKKHIMCCRLPVEESSTFVAENHNLNIPGEGATVVAENDNSKIPGESLEHFNFEGSVFNELNPVWYGTDEWISGSHDDALHFCNFKGKSLCPYAAYCPYGPGKHPVDGWVASKEFEEQWAPMAQPNQWVLIGAENDNPFSQCQVTESPSFGFDKSEPELKLHIMCCDKEQSDVSSSEVESSNSEASNTATPVEESFDADSSLPVWYSFADGWDGGGHETALLFCLGKEKTLCPVEIYCPNGPTKPPLKGSGGASELEQWAPASDKENYWIMIGLYGMDEGTQCQDQDDILGGYPSWGLDGSYFEHKQHILCCP</sequence>
<comment type="caution">
    <text evidence="4">The sequence shown here is derived from an EMBL/GenBank/DDBJ whole genome shotgun (WGS) entry which is preliminary data.</text>
</comment>
<proteinExistence type="predicted"/>
<evidence type="ECO:0000256" key="2">
    <source>
        <dbReference type="SAM" id="Phobius"/>
    </source>
</evidence>
<reference evidence="4" key="1">
    <citation type="submission" date="2023-06" db="EMBL/GenBank/DDBJ databases">
        <title>Survivors Of The Sea: Transcriptome response of Skeletonema marinoi to long-term dormancy.</title>
        <authorList>
            <person name="Pinder M.I.M."/>
            <person name="Kourtchenko O."/>
            <person name="Robertson E.K."/>
            <person name="Larsson T."/>
            <person name="Maumus F."/>
            <person name="Osuna-Cruz C.M."/>
            <person name="Vancaester E."/>
            <person name="Stenow R."/>
            <person name="Vandepoele K."/>
            <person name="Ploug H."/>
            <person name="Bruchert V."/>
            <person name="Godhe A."/>
            <person name="Topel M."/>
        </authorList>
    </citation>
    <scope>NUCLEOTIDE SEQUENCE</scope>
    <source>
        <strain evidence="4">R05AC</strain>
    </source>
</reference>
<feature type="region of interest" description="Disordered" evidence="1">
    <location>
        <begin position="437"/>
        <end position="485"/>
    </location>
</feature>
<accession>A0AAD9D7X6</accession>
<protein>
    <recommendedName>
        <fullName evidence="3">DUF7495 domain-containing protein</fullName>
    </recommendedName>
</protein>
<name>A0AAD9D7X6_9STRA</name>
<evidence type="ECO:0000313" key="4">
    <source>
        <dbReference type="EMBL" id="KAK1737322.1"/>
    </source>
</evidence>
<dbReference type="AlphaFoldDB" id="A0AAD9D7X6"/>
<feature type="compositionally biased region" description="Polar residues" evidence="1">
    <location>
        <begin position="88"/>
        <end position="98"/>
    </location>
</feature>
<feature type="domain" description="DUF7495" evidence="3">
    <location>
        <begin position="330"/>
        <end position="426"/>
    </location>
</feature>
<evidence type="ECO:0000259" key="3">
    <source>
        <dbReference type="Pfam" id="PF24325"/>
    </source>
</evidence>
<feature type="compositionally biased region" description="Low complexity" evidence="1">
    <location>
        <begin position="777"/>
        <end position="792"/>
    </location>
</feature>
<feature type="region of interest" description="Disordered" evidence="1">
    <location>
        <begin position="777"/>
        <end position="796"/>
    </location>
</feature>
<dbReference type="Proteomes" id="UP001224775">
    <property type="component" value="Unassembled WGS sequence"/>
</dbReference>
<feature type="domain" description="DUF7495" evidence="3">
    <location>
        <begin position="671"/>
        <end position="769"/>
    </location>
</feature>
<gene>
    <name evidence="4" type="ORF">QTG54_012189</name>
</gene>
<keyword evidence="5" id="KW-1185">Reference proteome</keyword>
<dbReference type="Pfam" id="PF24325">
    <property type="entry name" value="DUF7495"/>
    <property type="match status" value="4"/>
</dbReference>
<evidence type="ECO:0000313" key="5">
    <source>
        <dbReference type="Proteomes" id="UP001224775"/>
    </source>
</evidence>
<dbReference type="InterPro" id="IPR055918">
    <property type="entry name" value="DUF7495"/>
</dbReference>
<keyword evidence="2" id="KW-0472">Membrane</keyword>
<organism evidence="4 5">
    <name type="scientific">Skeletonema marinoi</name>
    <dbReference type="NCBI Taxonomy" id="267567"/>
    <lineage>
        <taxon>Eukaryota</taxon>
        <taxon>Sar</taxon>
        <taxon>Stramenopiles</taxon>
        <taxon>Ochrophyta</taxon>
        <taxon>Bacillariophyta</taxon>
        <taxon>Coscinodiscophyceae</taxon>
        <taxon>Thalassiosirophycidae</taxon>
        <taxon>Thalassiosirales</taxon>
        <taxon>Skeletonemataceae</taxon>
        <taxon>Skeletonema</taxon>
        <taxon>Skeletonema marinoi-dohrnii complex</taxon>
    </lineage>
</organism>
<feature type="region of interest" description="Disordered" evidence="1">
    <location>
        <begin position="88"/>
        <end position="119"/>
    </location>
</feature>
<feature type="domain" description="DUF7495" evidence="3">
    <location>
        <begin position="500"/>
        <end position="611"/>
    </location>
</feature>
<evidence type="ECO:0000256" key="1">
    <source>
        <dbReference type="SAM" id="MobiDB-lite"/>
    </source>
</evidence>
<feature type="region of interest" description="Disordered" evidence="1">
    <location>
        <begin position="1"/>
        <end position="69"/>
    </location>
</feature>